<name>A0A1J7BB16_9ACTN</name>
<accession>A0A1J7BB16</accession>
<keyword evidence="5" id="KW-1185">Reference proteome</keyword>
<dbReference type="Gene3D" id="1.50.10.10">
    <property type="match status" value="1"/>
</dbReference>
<dbReference type="InterPro" id="IPR008928">
    <property type="entry name" value="6-hairpin_glycosidase_sf"/>
</dbReference>
<dbReference type="Gene3D" id="2.60.40.1180">
    <property type="entry name" value="Golgi alpha-mannosidase II"/>
    <property type="match status" value="1"/>
</dbReference>
<feature type="domain" description="Glycosyl hydrolase family 95 catalytic" evidence="3">
    <location>
        <begin position="327"/>
        <end position="627"/>
    </location>
</feature>
<dbReference type="SUPFAM" id="SSF48208">
    <property type="entry name" value="Six-hairpin glycosidases"/>
    <property type="match status" value="1"/>
</dbReference>
<dbReference type="InterPro" id="IPR049053">
    <property type="entry name" value="AFCA-like_C"/>
</dbReference>
<evidence type="ECO:0008006" key="6">
    <source>
        <dbReference type="Google" id="ProtNLM"/>
    </source>
</evidence>
<dbReference type="Pfam" id="PF21307">
    <property type="entry name" value="Glyco_hydro_95_C"/>
    <property type="match status" value="1"/>
</dbReference>
<evidence type="ECO:0000256" key="1">
    <source>
        <dbReference type="SAM" id="MobiDB-lite"/>
    </source>
</evidence>
<dbReference type="GO" id="GO:0005975">
    <property type="term" value="P:carbohydrate metabolic process"/>
    <property type="evidence" value="ECO:0007669"/>
    <property type="project" value="InterPro"/>
</dbReference>
<dbReference type="InterPro" id="IPR006311">
    <property type="entry name" value="TAT_signal"/>
</dbReference>
<dbReference type="Proteomes" id="UP000243342">
    <property type="component" value="Unassembled WGS sequence"/>
</dbReference>
<protein>
    <recommendedName>
        <fullName evidence="6">Tat pathway signal sequence domain protein</fullName>
    </recommendedName>
</protein>
<feature type="region of interest" description="Disordered" evidence="1">
    <location>
        <begin position="746"/>
        <end position="773"/>
    </location>
</feature>
<dbReference type="RefSeq" id="WP_071658216.1">
    <property type="nucleotide sequence ID" value="NZ_MLCF01000128.1"/>
</dbReference>
<feature type="region of interest" description="Disordered" evidence="1">
    <location>
        <begin position="174"/>
        <end position="203"/>
    </location>
</feature>
<gene>
    <name evidence="4" type="ORF">BIV57_19530</name>
</gene>
<dbReference type="EMBL" id="MLCF01000128">
    <property type="protein sequence ID" value="OIV35814.1"/>
    <property type="molecule type" value="Genomic_DNA"/>
</dbReference>
<feature type="domain" description="Alpha fucosidase A-like C-terminal" evidence="2">
    <location>
        <begin position="651"/>
        <end position="709"/>
    </location>
</feature>
<dbReference type="AlphaFoldDB" id="A0A1J7BB16"/>
<sequence length="773" mass="84408">MSEVSRREVLGLGAAVAGGAAMVAEPAGGGPAAADVPSGGDPHRALLATADPLWRRLPADWRQGPFLGDGLLGVQLYAGDDARTLTWMLGHSEVQDQRPQWEAGIGLSRLPVGSLAWTFNGEITAVDWRLDLWDAELRGSVTTTRGSVEFRAQALNAEAALLVEIRPGAGERDAAWRFDPLPSATDRTKNRPPDYTPNPAPERTVREGVDLTRQPLAAGGDYATAWRLADSGDESGSQVLACAVRYRYPQGGAADEAQGAVQRLLNETPDALVRRHRHWWNGYFTRSWLSVPDKTVQSFYWIQVYKLAAATRRHAPVTAEWGPWYPWKDPWTAVWWNLNAQVAYWPIHGSNHTAELDAITRTFAEHSGNLPQSLDAPYRDRPDLAALAHPSDRSLRPGAHTVGVPGTAHITDNFGNLIWALHNVWLSYRHTLDASILREVLHPLLTRAVNFYAEFLTEGEDGLLHLATTRSPEYANAEDCTYDLSLLRWGCATLLESAAVLGLDGEPDAKRWQAILDRLTPYHADPEQGVLIGADVPLADSHRHFSHLLWLYPLFEKTWASAGDREAMRRTFDHWASMQSAWHGYSLAAACSMLAAMDAGDEGLGYLTRLLDGEVIGNTVLTENTFYREGGNGAIETPFCAAQSVLDLVGQSWGGVLRPFAALPSDWPDASIAGMRMQGAFLVDADRRAGATAWVRVRSERGAPCVLRPGIEGELAVDGAEWEPAGTDPAFGGRLIRLRLEPGGEALIHPAGPRPGTPPRNVPGPDVPQWGLP</sequence>
<feature type="compositionally biased region" description="Pro residues" evidence="1">
    <location>
        <begin position="752"/>
        <end position="766"/>
    </location>
</feature>
<dbReference type="PANTHER" id="PTHR31084:SF0">
    <property type="entry name" value="ALPHA-L-FUCOSIDASE 2"/>
    <property type="match status" value="1"/>
</dbReference>
<dbReference type="InterPro" id="IPR012341">
    <property type="entry name" value="6hp_glycosidase-like_sf"/>
</dbReference>
<evidence type="ECO:0000259" key="3">
    <source>
        <dbReference type="Pfam" id="PF22124"/>
    </source>
</evidence>
<dbReference type="InterPro" id="IPR054363">
    <property type="entry name" value="GH95_cat"/>
</dbReference>
<dbReference type="PANTHER" id="PTHR31084">
    <property type="entry name" value="ALPHA-L-FUCOSIDASE 2"/>
    <property type="match status" value="1"/>
</dbReference>
<organism evidence="4 5">
    <name type="scientific">Mangrovactinospora gilvigrisea</name>
    <dbReference type="NCBI Taxonomy" id="1428644"/>
    <lineage>
        <taxon>Bacteria</taxon>
        <taxon>Bacillati</taxon>
        <taxon>Actinomycetota</taxon>
        <taxon>Actinomycetes</taxon>
        <taxon>Kitasatosporales</taxon>
        <taxon>Streptomycetaceae</taxon>
        <taxon>Mangrovactinospora</taxon>
    </lineage>
</organism>
<dbReference type="Pfam" id="PF22124">
    <property type="entry name" value="Glyco_hydro_95_cat"/>
    <property type="match status" value="1"/>
</dbReference>
<dbReference type="GO" id="GO:0004560">
    <property type="term" value="F:alpha-L-fucosidase activity"/>
    <property type="evidence" value="ECO:0007669"/>
    <property type="project" value="TreeGrafter"/>
</dbReference>
<evidence type="ECO:0000313" key="4">
    <source>
        <dbReference type="EMBL" id="OIV35814.1"/>
    </source>
</evidence>
<comment type="caution">
    <text evidence="4">The sequence shown here is derived from an EMBL/GenBank/DDBJ whole genome shotgun (WGS) entry which is preliminary data.</text>
</comment>
<dbReference type="PROSITE" id="PS51318">
    <property type="entry name" value="TAT"/>
    <property type="match status" value="1"/>
</dbReference>
<evidence type="ECO:0000313" key="5">
    <source>
        <dbReference type="Proteomes" id="UP000243342"/>
    </source>
</evidence>
<reference evidence="4 5" key="1">
    <citation type="submission" date="2016-10" db="EMBL/GenBank/DDBJ databases">
        <title>Genome sequence of Streptomyces gilvigriseus MUSC 26.</title>
        <authorList>
            <person name="Lee L.-H."/>
            <person name="Ser H.-L."/>
        </authorList>
    </citation>
    <scope>NUCLEOTIDE SEQUENCE [LARGE SCALE GENOMIC DNA]</scope>
    <source>
        <strain evidence="4 5">MUSC 26</strain>
    </source>
</reference>
<dbReference type="STRING" id="1428644.BIV57_19530"/>
<dbReference type="InterPro" id="IPR013780">
    <property type="entry name" value="Glyco_hydro_b"/>
</dbReference>
<evidence type="ECO:0000259" key="2">
    <source>
        <dbReference type="Pfam" id="PF21307"/>
    </source>
</evidence>
<dbReference type="OrthoDB" id="9816459at2"/>
<proteinExistence type="predicted"/>